<dbReference type="PANTHER" id="PTHR42939">
    <property type="entry name" value="ABC TRANSPORTER ATP-BINDING PROTEIN ALBC-RELATED"/>
    <property type="match status" value="1"/>
</dbReference>
<dbReference type="EMBL" id="BARS01013880">
    <property type="protein sequence ID" value="GAF87863.1"/>
    <property type="molecule type" value="Genomic_DNA"/>
</dbReference>
<organism evidence="5">
    <name type="scientific">marine sediment metagenome</name>
    <dbReference type="NCBI Taxonomy" id="412755"/>
    <lineage>
        <taxon>unclassified sequences</taxon>
        <taxon>metagenomes</taxon>
        <taxon>ecological metagenomes</taxon>
    </lineage>
</organism>
<sequence length="110" mass="12302">YSHGMSQRIVVASALIHEPDVLLIDEPFVGLDPRSSRTLKDTFRELTSRGACIFLSTHTLPVAEEIAGRIGIIRRGELIALGTTREIRGSEDRRLEEVFLELTEGDEKRA</sequence>
<protein>
    <recommendedName>
        <fullName evidence="4">ATPase AAA-type core domain-containing protein</fullName>
    </recommendedName>
</protein>
<evidence type="ECO:0000256" key="3">
    <source>
        <dbReference type="ARBA" id="ARBA00022840"/>
    </source>
</evidence>
<proteinExistence type="predicted"/>
<feature type="non-terminal residue" evidence="5">
    <location>
        <position position="1"/>
    </location>
</feature>
<dbReference type="InterPro" id="IPR051782">
    <property type="entry name" value="ABC_Transporter_VariousFunc"/>
</dbReference>
<keyword evidence="3" id="KW-0067">ATP-binding</keyword>
<dbReference type="SUPFAM" id="SSF52540">
    <property type="entry name" value="P-loop containing nucleoside triphosphate hydrolases"/>
    <property type="match status" value="1"/>
</dbReference>
<keyword evidence="1" id="KW-0813">Transport</keyword>
<dbReference type="GO" id="GO:0005524">
    <property type="term" value="F:ATP binding"/>
    <property type="evidence" value="ECO:0007669"/>
    <property type="project" value="UniProtKB-KW"/>
</dbReference>
<keyword evidence="2" id="KW-0547">Nucleotide-binding</keyword>
<evidence type="ECO:0000256" key="2">
    <source>
        <dbReference type="ARBA" id="ARBA00022741"/>
    </source>
</evidence>
<dbReference type="GO" id="GO:0016887">
    <property type="term" value="F:ATP hydrolysis activity"/>
    <property type="evidence" value="ECO:0007669"/>
    <property type="project" value="InterPro"/>
</dbReference>
<evidence type="ECO:0000259" key="4">
    <source>
        <dbReference type="Pfam" id="PF13304"/>
    </source>
</evidence>
<dbReference type="Pfam" id="PF13304">
    <property type="entry name" value="AAA_21"/>
    <property type="match status" value="1"/>
</dbReference>
<feature type="domain" description="ATPase AAA-type core" evidence="4">
    <location>
        <begin position="6"/>
        <end position="58"/>
    </location>
</feature>
<name>X0T2Y9_9ZZZZ</name>
<dbReference type="InterPro" id="IPR027417">
    <property type="entry name" value="P-loop_NTPase"/>
</dbReference>
<dbReference type="Gene3D" id="3.40.50.300">
    <property type="entry name" value="P-loop containing nucleotide triphosphate hydrolases"/>
    <property type="match status" value="1"/>
</dbReference>
<dbReference type="PANTHER" id="PTHR42939:SF1">
    <property type="entry name" value="ABC TRANSPORTER ATP-BINDING PROTEIN ALBC-RELATED"/>
    <property type="match status" value="1"/>
</dbReference>
<gene>
    <name evidence="5" type="ORF">S01H1_23801</name>
</gene>
<dbReference type="AlphaFoldDB" id="X0T2Y9"/>
<dbReference type="InterPro" id="IPR003959">
    <property type="entry name" value="ATPase_AAA_core"/>
</dbReference>
<reference evidence="5" key="1">
    <citation type="journal article" date="2014" name="Front. Microbiol.">
        <title>High frequency of phylogenetically diverse reductive dehalogenase-homologous genes in deep subseafloor sedimentary metagenomes.</title>
        <authorList>
            <person name="Kawai M."/>
            <person name="Futagami T."/>
            <person name="Toyoda A."/>
            <person name="Takaki Y."/>
            <person name="Nishi S."/>
            <person name="Hori S."/>
            <person name="Arai W."/>
            <person name="Tsubouchi T."/>
            <person name="Morono Y."/>
            <person name="Uchiyama I."/>
            <person name="Ito T."/>
            <person name="Fujiyama A."/>
            <person name="Inagaki F."/>
            <person name="Takami H."/>
        </authorList>
    </citation>
    <scope>NUCLEOTIDE SEQUENCE</scope>
    <source>
        <strain evidence="5">Expedition CK06-06</strain>
    </source>
</reference>
<comment type="caution">
    <text evidence="5">The sequence shown here is derived from an EMBL/GenBank/DDBJ whole genome shotgun (WGS) entry which is preliminary data.</text>
</comment>
<evidence type="ECO:0000256" key="1">
    <source>
        <dbReference type="ARBA" id="ARBA00022448"/>
    </source>
</evidence>
<evidence type="ECO:0000313" key="5">
    <source>
        <dbReference type="EMBL" id="GAF87863.1"/>
    </source>
</evidence>
<accession>X0T2Y9</accession>